<keyword evidence="2" id="KW-1185">Reference proteome</keyword>
<name>A0A9N9ICT7_9GLOM</name>
<accession>A0A9N9ICT7</accession>
<feature type="non-terminal residue" evidence="1">
    <location>
        <position position="1"/>
    </location>
</feature>
<evidence type="ECO:0000313" key="2">
    <source>
        <dbReference type="Proteomes" id="UP000789405"/>
    </source>
</evidence>
<dbReference type="Proteomes" id="UP000789405">
    <property type="component" value="Unassembled WGS sequence"/>
</dbReference>
<proteinExistence type="predicted"/>
<dbReference type="EMBL" id="CAJVPY010012066">
    <property type="protein sequence ID" value="CAG8731554.1"/>
    <property type="molecule type" value="Genomic_DNA"/>
</dbReference>
<sequence length="66" mass="7595">TQASRLQDEYENQSSLTNKYLYSESSFNNSSKLKNIEINALETNISYLLNDETKLQETDKSDNAEL</sequence>
<evidence type="ECO:0000313" key="1">
    <source>
        <dbReference type="EMBL" id="CAG8731554.1"/>
    </source>
</evidence>
<organism evidence="1 2">
    <name type="scientific">Dentiscutata erythropus</name>
    <dbReference type="NCBI Taxonomy" id="1348616"/>
    <lineage>
        <taxon>Eukaryota</taxon>
        <taxon>Fungi</taxon>
        <taxon>Fungi incertae sedis</taxon>
        <taxon>Mucoromycota</taxon>
        <taxon>Glomeromycotina</taxon>
        <taxon>Glomeromycetes</taxon>
        <taxon>Diversisporales</taxon>
        <taxon>Gigasporaceae</taxon>
        <taxon>Dentiscutata</taxon>
    </lineage>
</organism>
<comment type="caution">
    <text evidence="1">The sequence shown here is derived from an EMBL/GenBank/DDBJ whole genome shotgun (WGS) entry which is preliminary data.</text>
</comment>
<gene>
    <name evidence="1" type="ORF">DERYTH_LOCUS15169</name>
</gene>
<protein>
    <submittedName>
        <fullName evidence="1">3901_t:CDS:1</fullName>
    </submittedName>
</protein>
<dbReference type="AlphaFoldDB" id="A0A9N9ICT7"/>
<reference evidence="1" key="1">
    <citation type="submission" date="2021-06" db="EMBL/GenBank/DDBJ databases">
        <authorList>
            <person name="Kallberg Y."/>
            <person name="Tangrot J."/>
            <person name="Rosling A."/>
        </authorList>
    </citation>
    <scope>NUCLEOTIDE SEQUENCE</scope>
    <source>
        <strain evidence="1">MA453B</strain>
    </source>
</reference>